<proteinExistence type="predicted"/>
<gene>
    <name evidence="5" type="ORF">FSC37_20115</name>
</gene>
<name>A0A5C6U2E3_9BURK</name>
<dbReference type="InterPro" id="IPR000160">
    <property type="entry name" value="GGDEF_dom"/>
</dbReference>
<keyword evidence="3" id="KW-0472">Membrane</keyword>
<feature type="transmembrane region" description="Helical" evidence="3">
    <location>
        <begin position="28"/>
        <end position="47"/>
    </location>
</feature>
<dbReference type="Pfam" id="PF00990">
    <property type="entry name" value="GGDEF"/>
    <property type="match status" value="1"/>
</dbReference>
<dbReference type="GO" id="GO:0005886">
    <property type="term" value="C:plasma membrane"/>
    <property type="evidence" value="ECO:0007669"/>
    <property type="project" value="TreeGrafter"/>
</dbReference>
<dbReference type="GO" id="GO:0052621">
    <property type="term" value="F:diguanylate cyclase activity"/>
    <property type="evidence" value="ECO:0007669"/>
    <property type="project" value="UniProtKB-EC"/>
</dbReference>
<evidence type="ECO:0000313" key="6">
    <source>
        <dbReference type="Proteomes" id="UP000321832"/>
    </source>
</evidence>
<dbReference type="AlphaFoldDB" id="A0A5C6U2E3"/>
<evidence type="ECO:0000256" key="1">
    <source>
        <dbReference type="ARBA" id="ARBA00012528"/>
    </source>
</evidence>
<feature type="domain" description="GGDEF" evidence="4">
    <location>
        <begin position="130"/>
        <end position="262"/>
    </location>
</feature>
<evidence type="ECO:0000313" key="5">
    <source>
        <dbReference type="EMBL" id="TXC67182.1"/>
    </source>
</evidence>
<accession>A0A5C6U2E3</accession>
<keyword evidence="3" id="KW-1133">Transmembrane helix</keyword>
<dbReference type="InterPro" id="IPR050469">
    <property type="entry name" value="Diguanylate_Cyclase"/>
</dbReference>
<evidence type="ECO:0000256" key="2">
    <source>
        <dbReference type="ARBA" id="ARBA00034247"/>
    </source>
</evidence>
<dbReference type="PROSITE" id="PS50887">
    <property type="entry name" value="GGDEF"/>
    <property type="match status" value="1"/>
</dbReference>
<keyword evidence="6" id="KW-1185">Reference proteome</keyword>
<dbReference type="SUPFAM" id="SSF55073">
    <property type="entry name" value="Nucleotide cyclase"/>
    <property type="match status" value="1"/>
</dbReference>
<comment type="caution">
    <text evidence="5">The sequence shown here is derived from an EMBL/GenBank/DDBJ whole genome shotgun (WGS) entry which is preliminary data.</text>
</comment>
<evidence type="ECO:0000259" key="4">
    <source>
        <dbReference type="PROSITE" id="PS50887"/>
    </source>
</evidence>
<sequence length="262" mass="28887">MPATCGSRCASSRRCTARCAPTTARARAWTISSPGILTASAFAVPIARQLLNMDVPQELQRLDGSALRSLFVFIIAAAIFNFAFMAMVTHRLLGRLRNLSERDALTNLFNRRAIERDLQREWHRWQRRRERFAVLIVDLDHFKQVNDTLGHPVGDEVLRQTAERLAAHARETDEVARIGGEEFLVLLPATSREGALRVAERLLVQLRAQPLGPAAGGVRMTASIGAALVEAGDTDVAAVLARADRALYGAKSQGRDRVVFLP</sequence>
<dbReference type="FunFam" id="3.30.70.270:FF:000001">
    <property type="entry name" value="Diguanylate cyclase domain protein"/>
    <property type="match status" value="1"/>
</dbReference>
<dbReference type="EMBL" id="VOPW01000001">
    <property type="protein sequence ID" value="TXC67182.1"/>
    <property type="molecule type" value="Genomic_DNA"/>
</dbReference>
<dbReference type="InterPro" id="IPR029787">
    <property type="entry name" value="Nucleotide_cyclase"/>
</dbReference>
<reference evidence="5 6" key="1">
    <citation type="submission" date="2019-08" db="EMBL/GenBank/DDBJ databases">
        <authorList>
            <person name="Khan S.A."/>
            <person name="Jeon C.O."/>
            <person name="Jeong S.E."/>
        </authorList>
    </citation>
    <scope>NUCLEOTIDE SEQUENCE [LARGE SCALE GENOMIC DNA]</scope>
    <source>
        <strain evidence="6">IMCC1728</strain>
    </source>
</reference>
<dbReference type="PANTHER" id="PTHR45138:SF9">
    <property type="entry name" value="DIGUANYLATE CYCLASE DGCM-RELATED"/>
    <property type="match status" value="1"/>
</dbReference>
<dbReference type="GO" id="GO:1902201">
    <property type="term" value="P:negative regulation of bacterial-type flagellum-dependent cell motility"/>
    <property type="evidence" value="ECO:0007669"/>
    <property type="project" value="TreeGrafter"/>
</dbReference>
<dbReference type="Gene3D" id="3.30.70.270">
    <property type="match status" value="1"/>
</dbReference>
<comment type="catalytic activity">
    <reaction evidence="2">
        <text>2 GTP = 3',3'-c-di-GMP + 2 diphosphate</text>
        <dbReference type="Rhea" id="RHEA:24898"/>
        <dbReference type="ChEBI" id="CHEBI:33019"/>
        <dbReference type="ChEBI" id="CHEBI:37565"/>
        <dbReference type="ChEBI" id="CHEBI:58805"/>
        <dbReference type="EC" id="2.7.7.65"/>
    </reaction>
</comment>
<keyword evidence="3" id="KW-0812">Transmembrane</keyword>
<protein>
    <recommendedName>
        <fullName evidence="1">diguanylate cyclase</fullName>
        <ecNumber evidence="1">2.7.7.65</ecNumber>
    </recommendedName>
</protein>
<dbReference type="Proteomes" id="UP000321832">
    <property type="component" value="Unassembled WGS sequence"/>
</dbReference>
<dbReference type="CDD" id="cd01949">
    <property type="entry name" value="GGDEF"/>
    <property type="match status" value="1"/>
</dbReference>
<evidence type="ECO:0000256" key="3">
    <source>
        <dbReference type="SAM" id="Phobius"/>
    </source>
</evidence>
<dbReference type="InterPro" id="IPR043128">
    <property type="entry name" value="Rev_trsase/Diguanyl_cyclase"/>
</dbReference>
<dbReference type="NCBIfam" id="TIGR00254">
    <property type="entry name" value="GGDEF"/>
    <property type="match status" value="1"/>
</dbReference>
<organism evidence="5 6">
    <name type="scientific">Piscinibacter aquaticus</name>
    <dbReference type="NCBI Taxonomy" id="392597"/>
    <lineage>
        <taxon>Bacteria</taxon>
        <taxon>Pseudomonadati</taxon>
        <taxon>Pseudomonadota</taxon>
        <taxon>Betaproteobacteria</taxon>
        <taxon>Burkholderiales</taxon>
        <taxon>Sphaerotilaceae</taxon>
        <taxon>Piscinibacter</taxon>
    </lineage>
</organism>
<dbReference type="SMART" id="SM00267">
    <property type="entry name" value="GGDEF"/>
    <property type="match status" value="1"/>
</dbReference>
<dbReference type="EC" id="2.7.7.65" evidence="1"/>
<dbReference type="GO" id="GO:0043709">
    <property type="term" value="P:cell adhesion involved in single-species biofilm formation"/>
    <property type="evidence" value="ECO:0007669"/>
    <property type="project" value="TreeGrafter"/>
</dbReference>
<dbReference type="PANTHER" id="PTHR45138">
    <property type="entry name" value="REGULATORY COMPONENTS OF SENSORY TRANSDUCTION SYSTEM"/>
    <property type="match status" value="1"/>
</dbReference>
<feature type="transmembrane region" description="Helical" evidence="3">
    <location>
        <begin position="67"/>
        <end position="88"/>
    </location>
</feature>